<organism evidence="2">
    <name type="scientific">Lichtheimia ramosa</name>
    <dbReference type="NCBI Taxonomy" id="688394"/>
    <lineage>
        <taxon>Eukaryota</taxon>
        <taxon>Fungi</taxon>
        <taxon>Fungi incertae sedis</taxon>
        <taxon>Mucoromycota</taxon>
        <taxon>Mucoromycotina</taxon>
        <taxon>Mucoromycetes</taxon>
        <taxon>Mucorales</taxon>
        <taxon>Lichtheimiaceae</taxon>
        <taxon>Lichtheimia</taxon>
    </lineage>
</organism>
<evidence type="ECO:0000256" key="1">
    <source>
        <dbReference type="SAM" id="MobiDB-lite"/>
    </source>
</evidence>
<sequence length="362" mass="40518">MSASHSTKQQQTTRMNVIHERLLHHSFPDHTSALDYCTRIAAGFGYNVKHDQIGNKIHVHVIGEGNAIRLILEQSQDNEACWMFTRDQVDQDGDDDNDDDMGWPKEVQEMMIQLVRQRLPTHVIRQTLQQQFPSLMISDALFSRKLDEERAREVQERSQRLLVLSARLCAVVAANEEWTRAVEHNMAKMIGSYRPTATPEVLDSLATLGTVQSPPMDASSKKKQKNDSAHKGMQLVQVPEYTLTIQQHHQQDINLDQHRFDHPMFAAAAPQQQQQPMVPHHHHHQQQEEAVAAAAAAASYGGIMQTPQPTSTTMPFAFEDAIMSVERPSNAAAAAAAAAAAGTQPFFYPPRQNPSSGDLLHH</sequence>
<dbReference type="AlphaFoldDB" id="A0A077WD07"/>
<dbReference type="EMBL" id="LK023316">
    <property type="protein sequence ID" value="CDS05310.1"/>
    <property type="molecule type" value="Genomic_DNA"/>
</dbReference>
<name>A0A077WD07_9FUNG</name>
<protein>
    <submittedName>
        <fullName evidence="2">Uncharacterized protein</fullName>
    </submittedName>
</protein>
<accession>A0A077WD07</accession>
<gene>
    <name evidence="2" type="ORF">LRAMOSA07839</name>
</gene>
<reference evidence="2" key="1">
    <citation type="journal article" date="2014" name="Genome Announc.">
        <title>De novo whole-genome sequence and genome annotation of Lichtheimia ramosa.</title>
        <authorList>
            <person name="Linde J."/>
            <person name="Schwartze V."/>
            <person name="Binder U."/>
            <person name="Lass-Florl C."/>
            <person name="Voigt K."/>
            <person name="Horn F."/>
        </authorList>
    </citation>
    <scope>NUCLEOTIDE SEQUENCE</scope>
    <source>
        <strain evidence="2">JMRC FSU:6197</strain>
    </source>
</reference>
<evidence type="ECO:0000313" key="2">
    <source>
        <dbReference type="EMBL" id="CDS05310.1"/>
    </source>
</evidence>
<proteinExistence type="predicted"/>
<feature type="region of interest" description="Disordered" evidence="1">
    <location>
        <begin position="210"/>
        <end position="230"/>
    </location>
</feature>
<dbReference type="OrthoDB" id="2264543at2759"/>